<dbReference type="InterPro" id="IPR011576">
    <property type="entry name" value="Pyridox_Oxase_N"/>
</dbReference>
<accession>A0A0G1C4F3</accession>
<evidence type="ECO:0000313" key="3">
    <source>
        <dbReference type="Proteomes" id="UP000034611"/>
    </source>
</evidence>
<proteinExistence type="predicted"/>
<dbReference type="EMBL" id="LCEY01000021">
    <property type="protein sequence ID" value="KKS80319.1"/>
    <property type="molecule type" value="Genomic_DNA"/>
</dbReference>
<evidence type="ECO:0000259" key="1">
    <source>
        <dbReference type="Pfam" id="PF01243"/>
    </source>
</evidence>
<organism evidence="2 3">
    <name type="scientific">Candidatus Woesebacteria bacterium GW2011_GWC1_43_10b</name>
    <dbReference type="NCBI Taxonomy" id="1618585"/>
    <lineage>
        <taxon>Bacteria</taxon>
        <taxon>Candidatus Woeseibacteriota</taxon>
    </lineage>
</organism>
<feature type="domain" description="Pyridoxamine 5'-phosphate oxidase N-terminal" evidence="1">
    <location>
        <begin position="5"/>
        <end position="96"/>
    </location>
</feature>
<reference evidence="2 3" key="1">
    <citation type="journal article" date="2015" name="Nature">
        <title>rRNA introns, odd ribosomes, and small enigmatic genomes across a large radiation of phyla.</title>
        <authorList>
            <person name="Brown C.T."/>
            <person name="Hug L.A."/>
            <person name="Thomas B.C."/>
            <person name="Sharon I."/>
            <person name="Castelle C.J."/>
            <person name="Singh A."/>
            <person name="Wilkins M.J."/>
            <person name="Williams K.H."/>
            <person name="Banfield J.F."/>
        </authorList>
    </citation>
    <scope>NUCLEOTIDE SEQUENCE [LARGE SCALE GENOMIC DNA]</scope>
</reference>
<sequence>MTLAKEHIFEFLKKHKLMQVATVGDFPWIATVYYVFDDEMNLYFLSGEKTLHCQQIKQNEKVAVAIVDSHQGLNDKQIGLQMYGVAKQVSDMQKINFVLKMWKQVLDVKDDQLSYENMIKNVIKNRVYKISPKRIKIFSKELFNVPTGEEPVLEL</sequence>
<name>A0A0G1C4F3_9BACT</name>
<evidence type="ECO:0000313" key="2">
    <source>
        <dbReference type="EMBL" id="KKS80319.1"/>
    </source>
</evidence>
<protein>
    <recommendedName>
        <fullName evidence="1">Pyridoxamine 5'-phosphate oxidase N-terminal domain-containing protein</fullName>
    </recommendedName>
</protein>
<dbReference type="Gene3D" id="2.30.110.10">
    <property type="entry name" value="Electron Transport, Fmn-binding Protein, Chain A"/>
    <property type="match status" value="1"/>
</dbReference>
<dbReference type="SUPFAM" id="SSF50475">
    <property type="entry name" value="FMN-binding split barrel"/>
    <property type="match status" value="1"/>
</dbReference>
<dbReference type="Proteomes" id="UP000034611">
    <property type="component" value="Unassembled WGS sequence"/>
</dbReference>
<dbReference type="AlphaFoldDB" id="A0A0G1C4F3"/>
<gene>
    <name evidence="2" type="ORF">UV56_C0021G0002</name>
</gene>
<comment type="caution">
    <text evidence="2">The sequence shown here is derived from an EMBL/GenBank/DDBJ whole genome shotgun (WGS) entry which is preliminary data.</text>
</comment>
<dbReference type="Pfam" id="PF01243">
    <property type="entry name" value="PNPOx_N"/>
    <property type="match status" value="1"/>
</dbReference>
<dbReference type="InterPro" id="IPR012349">
    <property type="entry name" value="Split_barrel_FMN-bd"/>
</dbReference>